<feature type="region of interest" description="Disordered" evidence="1">
    <location>
        <begin position="373"/>
        <end position="395"/>
    </location>
</feature>
<feature type="region of interest" description="Disordered" evidence="1">
    <location>
        <begin position="294"/>
        <end position="315"/>
    </location>
</feature>
<feature type="compositionally biased region" description="Basic and acidic residues" evidence="1">
    <location>
        <begin position="382"/>
        <end position="395"/>
    </location>
</feature>
<dbReference type="KEGG" id="rcf:Poly24_20900"/>
<protein>
    <submittedName>
        <fullName evidence="2">Uncharacterized protein</fullName>
    </submittedName>
</protein>
<dbReference type="AlphaFoldDB" id="A0A518JS51"/>
<evidence type="ECO:0000256" key="1">
    <source>
        <dbReference type="SAM" id="MobiDB-lite"/>
    </source>
</evidence>
<name>A0A518JS51_9BACT</name>
<proteinExistence type="predicted"/>
<feature type="compositionally biased region" description="Polar residues" evidence="1">
    <location>
        <begin position="298"/>
        <end position="307"/>
    </location>
</feature>
<keyword evidence="3" id="KW-1185">Reference proteome</keyword>
<feature type="region of interest" description="Disordered" evidence="1">
    <location>
        <begin position="81"/>
        <end position="118"/>
    </location>
</feature>
<feature type="compositionally biased region" description="Basic and acidic residues" evidence="1">
    <location>
        <begin position="84"/>
        <end position="96"/>
    </location>
</feature>
<accession>A0A518JS51</accession>
<evidence type="ECO:0000313" key="2">
    <source>
        <dbReference type="EMBL" id="QDV68381.1"/>
    </source>
</evidence>
<evidence type="ECO:0000313" key="3">
    <source>
        <dbReference type="Proteomes" id="UP000315082"/>
    </source>
</evidence>
<dbReference type="EMBL" id="CP036348">
    <property type="protein sequence ID" value="QDV68381.1"/>
    <property type="molecule type" value="Genomic_DNA"/>
</dbReference>
<organism evidence="2 3">
    <name type="scientific">Rosistilla carotiformis</name>
    <dbReference type="NCBI Taxonomy" id="2528017"/>
    <lineage>
        <taxon>Bacteria</taxon>
        <taxon>Pseudomonadati</taxon>
        <taxon>Planctomycetota</taxon>
        <taxon>Planctomycetia</taxon>
        <taxon>Pirellulales</taxon>
        <taxon>Pirellulaceae</taxon>
        <taxon>Rosistilla</taxon>
    </lineage>
</organism>
<reference evidence="2 3" key="1">
    <citation type="submission" date="2019-02" db="EMBL/GenBank/DDBJ databases">
        <title>Deep-cultivation of Planctomycetes and their phenomic and genomic characterization uncovers novel biology.</title>
        <authorList>
            <person name="Wiegand S."/>
            <person name="Jogler M."/>
            <person name="Boedeker C."/>
            <person name="Pinto D."/>
            <person name="Vollmers J."/>
            <person name="Rivas-Marin E."/>
            <person name="Kohn T."/>
            <person name="Peeters S.H."/>
            <person name="Heuer A."/>
            <person name="Rast P."/>
            <person name="Oberbeckmann S."/>
            <person name="Bunk B."/>
            <person name="Jeske O."/>
            <person name="Meyerdierks A."/>
            <person name="Storesund J.E."/>
            <person name="Kallscheuer N."/>
            <person name="Luecker S."/>
            <person name="Lage O.M."/>
            <person name="Pohl T."/>
            <person name="Merkel B.J."/>
            <person name="Hornburger P."/>
            <person name="Mueller R.-W."/>
            <person name="Bruemmer F."/>
            <person name="Labrenz M."/>
            <person name="Spormann A.M."/>
            <person name="Op den Camp H."/>
            <person name="Overmann J."/>
            <person name="Amann R."/>
            <person name="Jetten M.S.M."/>
            <person name="Mascher T."/>
            <person name="Medema M.H."/>
            <person name="Devos D.P."/>
            <person name="Kaster A.-K."/>
            <person name="Ovreas L."/>
            <person name="Rohde M."/>
            <person name="Galperin M.Y."/>
            <person name="Jogler C."/>
        </authorList>
    </citation>
    <scope>NUCLEOTIDE SEQUENCE [LARGE SCALE GENOMIC DNA]</scope>
    <source>
        <strain evidence="2 3">Poly24</strain>
    </source>
</reference>
<dbReference type="Proteomes" id="UP000315082">
    <property type="component" value="Chromosome"/>
</dbReference>
<sequence>MQGIERLESRSLLTGLVSVCDTMLDSGTTPISDVSVEVNRTVLNRSQEAWIESSLPKPEDVGVFDADPSDAKDIVWSEDCDWGDGTHETTDGDSKIDPSLGGCDDPKHEEERSDESEAMIETHPDRAAFTASEDSLSRLAPFADDRIQDRSLFSIYAAPSLLLETRIPIGSSSNAQAASGRAGTYHYFSTLSAAGKPLGPSLKTEPLARDATQETYVSFPLLELAELDEMVTTPEVADTAPRPTVFAVGLESASAAVLKDDATRQHEAQAIQAAERALRLATKMVDTADAARDRLSLNGATTPSSNRDSLRPTGHADCCAASDMPGAIVPPNANDSLRGNLKLGLVGMVSILFSIRSTAPDRQRQWERVANTQGRPLRRRNRIAERSGGDCDRRS</sequence>
<gene>
    <name evidence="2" type="ORF">Poly24_20900</name>
</gene>